<organism evidence="2 3">
    <name type="scientific">Streptomyces clavifer</name>
    <dbReference type="NCBI Taxonomy" id="68188"/>
    <lineage>
        <taxon>Bacteria</taxon>
        <taxon>Bacillati</taxon>
        <taxon>Actinomycetota</taxon>
        <taxon>Actinomycetes</taxon>
        <taxon>Kitasatosporales</taxon>
        <taxon>Streptomycetaceae</taxon>
        <taxon>Streptomyces</taxon>
    </lineage>
</organism>
<sequence>MHPRATESQGSCPDGAVNEPIRGCGRAGDVRGSKTLRKAM</sequence>
<feature type="region of interest" description="Disordered" evidence="1">
    <location>
        <begin position="1"/>
        <end position="40"/>
    </location>
</feature>
<evidence type="ECO:0000256" key="1">
    <source>
        <dbReference type="SAM" id="MobiDB-lite"/>
    </source>
</evidence>
<proteinExistence type="predicted"/>
<evidence type="ECO:0000313" key="2">
    <source>
        <dbReference type="EMBL" id="MBP2363721.1"/>
    </source>
</evidence>
<gene>
    <name evidence="2" type="ORF">JOF59_006213</name>
</gene>
<evidence type="ECO:0000313" key="3">
    <source>
        <dbReference type="Proteomes" id="UP001519311"/>
    </source>
</evidence>
<dbReference type="Proteomes" id="UP001519311">
    <property type="component" value="Unassembled WGS sequence"/>
</dbReference>
<comment type="caution">
    <text evidence="2">The sequence shown here is derived from an EMBL/GenBank/DDBJ whole genome shotgun (WGS) entry which is preliminary data.</text>
</comment>
<accession>A0ABS4VII4</accession>
<keyword evidence="3" id="KW-1185">Reference proteome</keyword>
<reference evidence="2 3" key="1">
    <citation type="submission" date="2021-03" db="EMBL/GenBank/DDBJ databases">
        <title>Sequencing the genomes of 1000 actinobacteria strains.</title>
        <authorList>
            <person name="Klenk H.-P."/>
        </authorList>
    </citation>
    <scope>NUCLEOTIDE SEQUENCE [LARGE SCALE GENOMIC DNA]</scope>
    <source>
        <strain evidence="2 3">DSM 40843</strain>
    </source>
</reference>
<dbReference type="EMBL" id="JAGINS010000002">
    <property type="protein sequence ID" value="MBP2363721.1"/>
    <property type="molecule type" value="Genomic_DNA"/>
</dbReference>
<feature type="compositionally biased region" description="Polar residues" evidence="1">
    <location>
        <begin position="1"/>
        <end position="11"/>
    </location>
</feature>
<name>A0ABS4VII4_9ACTN</name>
<protein>
    <submittedName>
        <fullName evidence="2">Uncharacterized protein</fullName>
    </submittedName>
</protein>